<gene>
    <name evidence="3" type="primary">LOC130463464</name>
</gene>
<dbReference type="InterPro" id="IPR012337">
    <property type="entry name" value="RNaseH-like_sf"/>
</dbReference>
<dbReference type="InterPro" id="IPR036397">
    <property type="entry name" value="RNaseH_sf"/>
</dbReference>
<dbReference type="SUPFAM" id="SSF53098">
    <property type="entry name" value="Ribonuclease H-like"/>
    <property type="match status" value="1"/>
</dbReference>
<evidence type="ECO:0000313" key="3">
    <source>
        <dbReference type="RefSeq" id="XP_056688576.1"/>
    </source>
</evidence>
<protein>
    <recommendedName>
        <fullName evidence="1">RNase H type-1 domain-containing protein</fullName>
    </recommendedName>
</protein>
<dbReference type="InterPro" id="IPR044730">
    <property type="entry name" value="RNase_H-like_dom_plant"/>
</dbReference>
<dbReference type="InterPro" id="IPR002156">
    <property type="entry name" value="RNaseH_domain"/>
</dbReference>
<dbReference type="GeneID" id="130463464"/>
<keyword evidence="2" id="KW-1185">Reference proteome</keyword>
<accession>A0ABM3QYX3</accession>
<organism evidence="2 3">
    <name type="scientific">Spinacia oleracea</name>
    <name type="common">Spinach</name>
    <dbReference type="NCBI Taxonomy" id="3562"/>
    <lineage>
        <taxon>Eukaryota</taxon>
        <taxon>Viridiplantae</taxon>
        <taxon>Streptophyta</taxon>
        <taxon>Embryophyta</taxon>
        <taxon>Tracheophyta</taxon>
        <taxon>Spermatophyta</taxon>
        <taxon>Magnoliopsida</taxon>
        <taxon>eudicotyledons</taxon>
        <taxon>Gunneridae</taxon>
        <taxon>Pentapetalae</taxon>
        <taxon>Caryophyllales</taxon>
        <taxon>Chenopodiaceae</taxon>
        <taxon>Chenopodioideae</taxon>
        <taxon>Anserineae</taxon>
        <taxon>Spinacia</taxon>
    </lineage>
</organism>
<dbReference type="Proteomes" id="UP000813463">
    <property type="component" value="Chromosome 6"/>
</dbReference>
<dbReference type="PANTHER" id="PTHR47723">
    <property type="entry name" value="OS05G0353850 PROTEIN"/>
    <property type="match status" value="1"/>
</dbReference>
<dbReference type="PANTHER" id="PTHR47723:SF22">
    <property type="entry name" value="RNASE H TYPE-1 DOMAIN-CONTAINING PROTEIN"/>
    <property type="match status" value="1"/>
</dbReference>
<reference evidence="3" key="2">
    <citation type="submission" date="2025-08" db="UniProtKB">
        <authorList>
            <consortium name="RefSeq"/>
        </authorList>
    </citation>
    <scope>IDENTIFICATION</scope>
    <source>
        <tissue evidence="3">Leaf</tissue>
    </source>
</reference>
<evidence type="ECO:0000313" key="2">
    <source>
        <dbReference type="Proteomes" id="UP000813463"/>
    </source>
</evidence>
<proteinExistence type="predicted"/>
<dbReference type="Pfam" id="PF13456">
    <property type="entry name" value="RVT_3"/>
    <property type="match status" value="1"/>
</dbReference>
<dbReference type="InterPro" id="IPR053151">
    <property type="entry name" value="RNase_H-like"/>
</dbReference>
<name>A0ABM3QYX3_SPIOL</name>
<evidence type="ECO:0000259" key="1">
    <source>
        <dbReference type="Pfam" id="PF13456"/>
    </source>
</evidence>
<dbReference type="Gene3D" id="3.30.420.10">
    <property type="entry name" value="Ribonuclease H-like superfamily/Ribonuclease H"/>
    <property type="match status" value="1"/>
</dbReference>
<dbReference type="CDD" id="cd06222">
    <property type="entry name" value="RNase_H_like"/>
    <property type="match status" value="1"/>
</dbReference>
<feature type="domain" description="RNase H type-1" evidence="1">
    <location>
        <begin position="88"/>
        <end position="211"/>
    </location>
</feature>
<reference evidence="2" key="1">
    <citation type="journal article" date="2021" name="Nat. Commun.">
        <title>Genomic analyses provide insights into spinach domestication and the genetic basis of agronomic traits.</title>
        <authorList>
            <person name="Cai X."/>
            <person name="Sun X."/>
            <person name="Xu C."/>
            <person name="Sun H."/>
            <person name="Wang X."/>
            <person name="Ge C."/>
            <person name="Zhang Z."/>
            <person name="Wang Q."/>
            <person name="Fei Z."/>
            <person name="Jiao C."/>
            <person name="Wang Q."/>
        </authorList>
    </citation>
    <scope>NUCLEOTIDE SEQUENCE [LARGE SCALE GENOMIC DNA]</scope>
    <source>
        <strain evidence="2">cv. Varoflay</strain>
    </source>
</reference>
<dbReference type="RefSeq" id="XP_056688576.1">
    <property type="nucleotide sequence ID" value="XM_056832598.1"/>
</dbReference>
<sequence length="223" mass="25258">MWKIWKERNTRIFQSSSTTPRQLQDLILLRLSWWIKGWSDPFPYSSEDVICNPECLQWSPTLQQPNTLHTLQSTHQRSPPPKDTLKCNVDASLNSTLHRLSIGGVLRDSNGSFICMFSTPMPTMEINSAEVFAIHRALKVYTSNDMLANQALIIESDSANDVRWCGKELGGPWNLHFALNFIRNTSPSSPNISITHKSRASNTVADALAKQGLGRRDEFLAWM</sequence>